<evidence type="ECO:0000259" key="1">
    <source>
        <dbReference type="Pfam" id="PF13503"/>
    </source>
</evidence>
<name>A0A839ELC6_9HYPH</name>
<dbReference type="EMBL" id="JACGXN010000002">
    <property type="protein sequence ID" value="MBA8878274.1"/>
    <property type="molecule type" value="Genomic_DNA"/>
</dbReference>
<feature type="domain" description="DUF4123" evidence="1">
    <location>
        <begin position="161"/>
        <end position="203"/>
    </location>
</feature>
<dbReference type="InterPro" id="IPR025391">
    <property type="entry name" value="DUF4123"/>
</dbReference>
<dbReference type="RefSeq" id="WP_182548999.1">
    <property type="nucleotide sequence ID" value="NZ_JACGXN010000002.1"/>
</dbReference>
<comment type="caution">
    <text evidence="2">The sequence shown here is derived from an EMBL/GenBank/DDBJ whole genome shotgun (WGS) entry which is preliminary data.</text>
</comment>
<evidence type="ECO:0000313" key="2">
    <source>
        <dbReference type="EMBL" id="MBA8878274.1"/>
    </source>
</evidence>
<sequence>MVDTEKQESHGAFSSGSVSPAVTPAAFTVPVDVLLGNLWQKTDEDLSVWALLDGQWVPDLCTHLIESGLEFCSLFEGPLTQARILNSPYLVRLERNHSFTNWLLAEGWGNGWGIYFQASMQHGKRLYPDTPSPHIAKRRIKGEFFGSEGLEDDEETIALLLRKHFRRFTRIEFEDDGRIVAFRFFDPAVLRIYLTHCTPEELDAFFGPVRFFLTERFSEADTLNRSHEMLVFSRGLDTEAIDDRQYQSSQLRVQMLDLAQMEVIPFILPEARIGTASRSSPYMMIRSGHIEAFREEETKLEIDRIANALCKRFPEKNLDRGYLHELIGDQARLGKRFNIDTENELLALSSCRLTLGEIYSQQPLIKRLLEENLVSKNITLAEDLIQASEYYAGMAPEGTL</sequence>
<keyword evidence="3" id="KW-1185">Reference proteome</keyword>
<proteinExistence type="predicted"/>
<dbReference type="Proteomes" id="UP000549052">
    <property type="component" value="Unassembled WGS sequence"/>
</dbReference>
<accession>A0A839ELC6</accession>
<dbReference type="AlphaFoldDB" id="A0A839ELC6"/>
<dbReference type="Pfam" id="PF13503">
    <property type="entry name" value="DUF4123"/>
    <property type="match status" value="2"/>
</dbReference>
<protein>
    <recommendedName>
        <fullName evidence="1">DUF4123 domain-containing protein</fullName>
    </recommendedName>
</protein>
<organism evidence="2 3">
    <name type="scientific">Phyllobacterium myrsinacearum</name>
    <dbReference type="NCBI Taxonomy" id="28101"/>
    <lineage>
        <taxon>Bacteria</taxon>
        <taxon>Pseudomonadati</taxon>
        <taxon>Pseudomonadota</taxon>
        <taxon>Alphaproteobacteria</taxon>
        <taxon>Hyphomicrobiales</taxon>
        <taxon>Phyllobacteriaceae</taxon>
        <taxon>Phyllobacterium</taxon>
    </lineage>
</organism>
<gene>
    <name evidence="2" type="ORF">FHW16_001986</name>
</gene>
<evidence type="ECO:0000313" key="3">
    <source>
        <dbReference type="Proteomes" id="UP000549052"/>
    </source>
</evidence>
<feature type="domain" description="DUF4123" evidence="1">
    <location>
        <begin position="48"/>
        <end position="120"/>
    </location>
</feature>
<reference evidence="2 3" key="1">
    <citation type="submission" date="2020-07" db="EMBL/GenBank/DDBJ databases">
        <title>Genomic Encyclopedia of Type Strains, Phase IV (KMG-V): Genome sequencing to study the core and pangenomes of soil and plant-associated prokaryotes.</title>
        <authorList>
            <person name="Whitman W."/>
        </authorList>
    </citation>
    <scope>NUCLEOTIDE SEQUENCE [LARGE SCALE GENOMIC DNA]</scope>
    <source>
        <strain evidence="2 3">AN3</strain>
    </source>
</reference>